<dbReference type="KEGG" id="asal:CFBP5507_04415"/>
<evidence type="ECO:0000313" key="1">
    <source>
        <dbReference type="EMBL" id="UYZ08257.1"/>
    </source>
</evidence>
<organism evidence="1 2">
    <name type="scientific">Agrobacterium salinitolerans</name>
    <dbReference type="NCBI Taxonomy" id="1183413"/>
    <lineage>
        <taxon>Bacteria</taxon>
        <taxon>Pseudomonadati</taxon>
        <taxon>Pseudomonadota</taxon>
        <taxon>Alphaproteobacteria</taxon>
        <taxon>Hyphomicrobiales</taxon>
        <taxon>Rhizobiaceae</taxon>
        <taxon>Rhizobium/Agrobacterium group</taxon>
        <taxon>Agrobacterium</taxon>
    </lineage>
</organism>
<dbReference type="OrthoDB" id="7408523at2"/>
<protein>
    <submittedName>
        <fullName evidence="1">Uncharacterized protein</fullName>
    </submittedName>
</protein>
<dbReference type="Proteomes" id="UP000298735">
    <property type="component" value="Chromosome Circular"/>
</dbReference>
<dbReference type="AlphaFoldDB" id="A0A4Z1R599"/>
<evidence type="ECO:0000313" key="2">
    <source>
        <dbReference type="Proteomes" id="UP000298735"/>
    </source>
</evidence>
<reference evidence="1" key="1">
    <citation type="submission" date="2022-10" db="EMBL/GenBank/DDBJ databases">
        <title>Complete genome sequence of Agrobacterium salinitolerans CFBP5507.</title>
        <authorList>
            <person name="Tchabashvili S."/>
            <person name="Yen H.-C."/>
            <person name="Haryono M."/>
            <person name="Lin Y.-C."/>
            <person name="Lai E.-M."/>
            <person name="Kuo C.-H."/>
        </authorList>
    </citation>
    <scope>NUCLEOTIDE SEQUENCE</scope>
    <source>
        <strain evidence="1">CFBP5507</strain>
    </source>
</reference>
<dbReference type="RefSeq" id="WP_137410152.1">
    <property type="nucleotide sequence ID" value="NZ_CP109968.1"/>
</dbReference>
<name>A0A4Z1R599_9HYPH</name>
<sequence>MIRIELEVGLGETMEELRDETQVKDTPRAAGWKLAAVFVLTGLWAVVVAYLVWETIRVSPQGDCGSWLPCLELNEWGDLLAGIFAPVAFLWLVATVLIQSDELREQRKELALTRQEMKYSRDVMKEQAEEARAQAIYLGRQTDLLNEEAVQRRSESAFAQFQSLIDIYITSSCMYYGDIFIAENTFTSRLFRRDAIDALRYVSRHYDDIQEIVPNIEMKKVELVNPNFFIILFKYLYAADELLPRIPYAQRLAWKVSMLPEIVDWYCNLVSACEQLAELQGYVDARRRRKSSDGFDDAPLLRLMTE</sequence>
<gene>
    <name evidence="1" type="ORF">CFBP5507_04415</name>
</gene>
<proteinExistence type="predicted"/>
<accession>A0A4Z1R599</accession>
<dbReference type="EMBL" id="CP109968">
    <property type="protein sequence ID" value="UYZ08257.1"/>
    <property type="molecule type" value="Genomic_DNA"/>
</dbReference>